<dbReference type="InterPro" id="IPR010982">
    <property type="entry name" value="Lambda_DNA-bd_dom_sf"/>
</dbReference>
<dbReference type="Gene3D" id="1.10.260.40">
    <property type="entry name" value="lambda repressor-like DNA-binding domains"/>
    <property type="match status" value="1"/>
</dbReference>
<dbReference type="Pfam" id="PF00532">
    <property type="entry name" value="Peripla_BP_1"/>
    <property type="match status" value="1"/>
</dbReference>
<keyword evidence="3" id="KW-0804">Transcription</keyword>
<dbReference type="InterPro" id="IPR001761">
    <property type="entry name" value="Peripla_BP/Lac1_sug-bd_dom"/>
</dbReference>
<name>A0AA42DNR8_9FIRM</name>
<dbReference type="InterPro" id="IPR000843">
    <property type="entry name" value="HTH_LacI"/>
</dbReference>
<keyword evidence="2 5" id="KW-0238">DNA-binding</keyword>
<accession>A0AA42DNR8</accession>
<organism evidence="5 6">
    <name type="scientific">Holtiella tumoricola</name>
    <dbReference type="NCBI Taxonomy" id="3018743"/>
    <lineage>
        <taxon>Bacteria</taxon>
        <taxon>Bacillati</taxon>
        <taxon>Bacillota</taxon>
        <taxon>Clostridia</taxon>
        <taxon>Lachnospirales</taxon>
        <taxon>Cellulosilyticaceae</taxon>
        <taxon>Holtiella</taxon>
    </lineage>
</organism>
<dbReference type="AlphaFoldDB" id="A0AA42DNR8"/>
<evidence type="ECO:0000256" key="3">
    <source>
        <dbReference type="ARBA" id="ARBA00023163"/>
    </source>
</evidence>
<dbReference type="FunFam" id="1.10.260.40:FF:000002">
    <property type="entry name" value="HTH-type transcriptional repressor PurR"/>
    <property type="match status" value="1"/>
</dbReference>
<dbReference type="PROSITE" id="PS50932">
    <property type="entry name" value="HTH_LACI_2"/>
    <property type="match status" value="1"/>
</dbReference>
<protein>
    <submittedName>
        <fullName evidence="5">LacI family DNA-binding transcriptional regulator</fullName>
    </submittedName>
</protein>
<keyword evidence="1" id="KW-0805">Transcription regulation</keyword>
<reference evidence="5" key="1">
    <citation type="journal article" date="2023" name="Int. J. Syst. Evol. Microbiol.">
        <title>&lt;i&gt;Holtiella tumoricola&lt;/i&gt; gen. nov. sp. nov., isolated from a human clinical sample.</title>
        <authorList>
            <person name="Allen-Vercoe E."/>
            <person name="Daigneault M.C."/>
            <person name="Vancuren S.J."/>
            <person name="Cochrane K."/>
            <person name="O'Neal L.L."/>
            <person name="Sankaranarayanan K."/>
            <person name="Lawson P.A."/>
        </authorList>
    </citation>
    <scope>NUCLEOTIDE SEQUENCE</scope>
    <source>
        <strain evidence="5">CC70A</strain>
    </source>
</reference>
<dbReference type="InterPro" id="IPR028082">
    <property type="entry name" value="Peripla_BP_I"/>
</dbReference>
<dbReference type="Proteomes" id="UP001169242">
    <property type="component" value="Unassembled WGS sequence"/>
</dbReference>
<dbReference type="PANTHER" id="PTHR30146">
    <property type="entry name" value="LACI-RELATED TRANSCRIPTIONAL REPRESSOR"/>
    <property type="match status" value="1"/>
</dbReference>
<proteinExistence type="predicted"/>
<dbReference type="RefSeq" id="WP_271012750.1">
    <property type="nucleotide sequence ID" value="NZ_JAQIFT010000053.1"/>
</dbReference>
<feature type="domain" description="HTH lacI-type" evidence="4">
    <location>
        <begin position="1"/>
        <end position="55"/>
    </location>
</feature>
<gene>
    <name evidence="5" type="ORF">PBV87_14685</name>
</gene>
<dbReference type="CDD" id="cd01392">
    <property type="entry name" value="HTH_LacI"/>
    <property type="match status" value="1"/>
</dbReference>
<evidence type="ECO:0000313" key="5">
    <source>
        <dbReference type="EMBL" id="MDA3732727.1"/>
    </source>
</evidence>
<dbReference type="PRINTS" id="PR00036">
    <property type="entry name" value="HTHLACI"/>
</dbReference>
<dbReference type="Pfam" id="PF00356">
    <property type="entry name" value="LacI"/>
    <property type="match status" value="1"/>
</dbReference>
<dbReference type="GO" id="GO:0000976">
    <property type="term" value="F:transcription cis-regulatory region binding"/>
    <property type="evidence" value="ECO:0007669"/>
    <property type="project" value="TreeGrafter"/>
</dbReference>
<comment type="caution">
    <text evidence="5">The sequence shown here is derived from an EMBL/GenBank/DDBJ whole genome shotgun (WGS) entry which is preliminary data.</text>
</comment>
<dbReference type="GO" id="GO:0003700">
    <property type="term" value="F:DNA-binding transcription factor activity"/>
    <property type="evidence" value="ECO:0007669"/>
    <property type="project" value="TreeGrafter"/>
</dbReference>
<dbReference type="EMBL" id="JAQIFT010000053">
    <property type="protein sequence ID" value="MDA3732727.1"/>
    <property type="molecule type" value="Genomic_DNA"/>
</dbReference>
<dbReference type="CDD" id="cd06267">
    <property type="entry name" value="PBP1_LacI_sugar_binding-like"/>
    <property type="match status" value="1"/>
</dbReference>
<keyword evidence="6" id="KW-1185">Reference proteome</keyword>
<sequence length="331" mass="37058">MNIYDVSKRAGVSIATVSRVINNSEGVSEKTRKKVLDAIEELEYIPNALARGLGINSMKTIGIMCANASDIYLANAIYHLESSLRKFGYDCILCCTGYESDIREKYMTLLLSKQVDAVILVGSNYVEEDVAKQEYIHNAAKKVPIVLVNGQLEGENIYCSLADDYQAVFQLCTQLIQKGKKNLMFLYDSNSFSGKQKRQGYEDALKNYNLKPNQLFIPFDEDNIQKIKDFIVQEVREYPEAMICCEDAIAVASLKFATKVGLDVPNQLHIVGYNNSLIAKCCEPELTSIDNKVQEVCDSAIKMLMNVLEGNGNENIKVVPCFLKQRGTTDF</sequence>
<dbReference type="SMART" id="SM00354">
    <property type="entry name" value="HTH_LACI"/>
    <property type="match status" value="1"/>
</dbReference>
<evidence type="ECO:0000256" key="1">
    <source>
        <dbReference type="ARBA" id="ARBA00023015"/>
    </source>
</evidence>
<dbReference type="Gene3D" id="3.40.50.2300">
    <property type="match status" value="2"/>
</dbReference>
<evidence type="ECO:0000259" key="4">
    <source>
        <dbReference type="PROSITE" id="PS50932"/>
    </source>
</evidence>
<evidence type="ECO:0000313" key="6">
    <source>
        <dbReference type="Proteomes" id="UP001169242"/>
    </source>
</evidence>
<dbReference type="PANTHER" id="PTHR30146:SF109">
    <property type="entry name" value="HTH-TYPE TRANSCRIPTIONAL REGULATOR GALS"/>
    <property type="match status" value="1"/>
</dbReference>
<evidence type="ECO:0000256" key="2">
    <source>
        <dbReference type="ARBA" id="ARBA00023125"/>
    </source>
</evidence>
<dbReference type="SUPFAM" id="SSF53822">
    <property type="entry name" value="Periplasmic binding protein-like I"/>
    <property type="match status" value="1"/>
</dbReference>
<dbReference type="SUPFAM" id="SSF47413">
    <property type="entry name" value="lambda repressor-like DNA-binding domains"/>
    <property type="match status" value="1"/>
</dbReference>